<dbReference type="GeneID" id="9751034"/>
<reference evidence="2" key="2">
    <citation type="journal article" date="2010" name="Stand. Genomic Sci.">
        <title>Complete genome sequence of Vulcanisaeta distributa type strain (IC-017T).</title>
        <authorList>
            <person name="Mavromatis K."/>
            <person name="Sikorski J."/>
            <person name="Pabst E."/>
            <person name="Teshima H."/>
            <person name="Lapidus A."/>
            <person name="Lucas S."/>
            <person name="Nolan M."/>
            <person name="Glavina Del Rio T."/>
            <person name="Cheng J."/>
            <person name="Bruce D."/>
            <person name="Goodwin L."/>
            <person name="Pitluck S."/>
            <person name="Liolios K."/>
            <person name="Ivanova N."/>
            <person name="Mikhailova N."/>
            <person name="Pati A."/>
            <person name="Chen A."/>
            <person name="Palaniappan K."/>
            <person name="Land M."/>
            <person name="Hauser L."/>
            <person name="Chang Y."/>
            <person name="Jeffries C."/>
            <person name="Rohde M."/>
            <person name="Spring S."/>
            <person name="Goker M."/>
            <person name="Wirth R."/>
            <person name="Woyke T."/>
            <person name="Bristow J."/>
            <person name="Eisen J."/>
            <person name="Markowitz V."/>
            <person name="Hugenholtz P."/>
            <person name="Klenk H."/>
            <person name="Kyrpides N."/>
        </authorList>
    </citation>
    <scope>NUCLEOTIDE SEQUENCE [LARGE SCALE GENOMIC DNA]</scope>
    <source>
        <strain evidence="2">DSM 14429 / JCM 11212 / NBRC 100878 / IC-017</strain>
    </source>
</reference>
<accession>E1QSD8</accession>
<gene>
    <name evidence="1" type="ordered locus">Vdis_0118</name>
</gene>
<dbReference type="Proteomes" id="UP000006681">
    <property type="component" value="Chromosome"/>
</dbReference>
<keyword evidence="2" id="KW-1185">Reference proteome</keyword>
<evidence type="ECO:0000313" key="2">
    <source>
        <dbReference type="Proteomes" id="UP000006681"/>
    </source>
</evidence>
<proteinExistence type="predicted"/>
<sequence length="64" mass="7530">MVEQLRHYREFLQPRHMALAILTSPTTAIPKTELRQLGVEVFQEITNTKIQDEFKNYIISALKE</sequence>
<dbReference type="EMBL" id="CP002100">
    <property type="protein sequence ID" value="ADN49531.1"/>
    <property type="molecule type" value="Genomic_DNA"/>
</dbReference>
<dbReference type="HOGENOM" id="CLU_2857315_0_0_2"/>
<evidence type="ECO:0000313" key="1">
    <source>
        <dbReference type="EMBL" id="ADN49531.1"/>
    </source>
</evidence>
<dbReference type="RefSeq" id="WP_013335256.1">
    <property type="nucleotide sequence ID" value="NC_014537.1"/>
</dbReference>
<dbReference type="KEGG" id="vdi:Vdis_0118"/>
<name>E1QSD8_VULDI</name>
<dbReference type="AlphaFoldDB" id="E1QSD8"/>
<protein>
    <submittedName>
        <fullName evidence="1">Uncharacterized protein</fullName>
    </submittedName>
</protein>
<organism evidence="1 2">
    <name type="scientific">Vulcanisaeta distributa (strain DSM 14429 / JCM 11212 / NBRC 100878 / IC-017)</name>
    <dbReference type="NCBI Taxonomy" id="572478"/>
    <lineage>
        <taxon>Archaea</taxon>
        <taxon>Thermoproteota</taxon>
        <taxon>Thermoprotei</taxon>
        <taxon>Thermoproteales</taxon>
        <taxon>Thermoproteaceae</taxon>
        <taxon>Vulcanisaeta</taxon>
    </lineage>
</organism>
<reference evidence="1 2" key="1">
    <citation type="journal article" date="2010" name="Stand. Genomic Sci.">
        <title>Complete genome sequence of Vulcanisaeta distributa type strain (IC-017).</title>
        <authorList>
            <person name="Mavromatis K."/>
            <person name="Sikorski J."/>
            <person name="Pabst E."/>
            <person name="Teshima H."/>
            <person name="Lapidus A."/>
            <person name="Lucas S."/>
            <person name="Nolan M."/>
            <person name="Glavina Del Rio T."/>
            <person name="Cheng J.F."/>
            <person name="Bruce D."/>
            <person name="Goodwin L."/>
            <person name="Pitluck S."/>
            <person name="Liolios K."/>
            <person name="Ivanova N."/>
            <person name="Mikhailova N."/>
            <person name="Pati A."/>
            <person name="Chen A."/>
            <person name="Palaniappan K."/>
            <person name="Land M."/>
            <person name="Hauser L."/>
            <person name="Chang Y.J."/>
            <person name="Jeffries C.D."/>
            <person name="Rohde M."/>
            <person name="Spring S."/>
            <person name="Goker M."/>
            <person name="Wirth R."/>
            <person name="Woyke T."/>
            <person name="Bristow J."/>
            <person name="Eisen J.A."/>
            <person name="Markowitz V."/>
            <person name="Hugenholtz P."/>
            <person name="Klenk H.P."/>
            <person name="Kyrpides N.C."/>
        </authorList>
    </citation>
    <scope>NUCLEOTIDE SEQUENCE [LARGE SCALE GENOMIC DNA]</scope>
    <source>
        <strain evidence="2">DSM 14429 / JCM 11212 / NBRC 100878 / IC-017</strain>
    </source>
</reference>